<protein>
    <submittedName>
        <fullName evidence="1">Spermidine synthase</fullName>
    </submittedName>
</protein>
<organism evidence="1 2">
    <name type="scientific">Marinobacter zhanjiangensis</name>
    <dbReference type="NCBI Taxonomy" id="578215"/>
    <lineage>
        <taxon>Bacteria</taxon>
        <taxon>Pseudomonadati</taxon>
        <taxon>Pseudomonadota</taxon>
        <taxon>Gammaproteobacteria</taxon>
        <taxon>Pseudomonadales</taxon>
        <taxon>Marinobacteraceae</taxon>
        <taxon>Marinobacter</taxon>
    </lineage>
</organism>
<evidence type="ECO:0000313" key="1">
    <source>
        <dbReference type="EMBL" id="GGY58797.1"/>
    </source>
</evidence>
<dbReference type="InterPro" id="IPR029063">
    <property type="entry name" value="SAM-dependent_MTases_sf"/>
</dbReference>
<comment type="caution">
    <text evidence="1">The sequence shown here is derived from an EMBL/GenBank/DDBJ whole genome shotgun (WGS) entry which is preliminary data.</text>
</comment>
<proteinExistence type="predicted"/>
<name>A0ABQ3AJF4_9GAMM</name>
<dbReference type="Proteomes" id="UP000601597">
    <property type="component" value="Unassembled WGS sequence"/>
</dbReference>
<dbReference type="EMBL" id="BMXV01000001">
    <property type="protein sequence ID" value="GGY58797.1"/>
    <property type="molecule type" value="Genomic_DNA"/>
</dbReference>
<dbReference type="Gene3D" id="3.40.50.150">
    <property type="entry name" value="Vaccinia Virus protein VP39"/>
    <property type="match status" value="1"/>
</dbReference>
<keyword evidence="2" id="KW-1185">Reference proteome</keyword>
<accession>A0ABQ3AJF4</accession>
<gene>
    <name evidence="1" type="ORF">GCM10007071_01170</name>
</gene>
<sequence length="244" mass="27182">MGLLFEQIDSQPSPLGEITLRRRRIPALGERDIYEVKLGEEFLMSSMFVDAEVALADLTLEVTQGDDLAVVVGGLGLGYTAEAALRHDRVGGVLVVDALGTVIRWHEEEKVPLGRALNDDPRCRYIHGSFFELADPQQGFDPDQPGRQFDAILLDIDHSPRALLNESNATFYNAESLGRMAEQLRPGGMFGMWSNEPPDEDFLQVLEQVFVAPEARVVSFFNPFQNREATNTIYLARAKGETDQ</sequence>
<evidence type="ECO:0000313" key="2">
    <source>
        <dbReference type="Proteomes" id="UP000601597"/>
    </source>
</evidence>
<dbReference type="RefSeq" id="WP_189571300.1">
    <property type="nucleotide sequence ID" value="NZ_BMXV01000001.1"/>
</dbReference>
<dbReference type="SUPFAM" id="SSF53335">
    <property type="entry name" value="S-adenosyl-L-methionine-dependent methyltransferases"/>
    <property type="match status" value="1"/>
</dbReference>
<reference evidence="2" key="1">
    <citation type="journal article" date="2019" name="Int. J. Syst. Evol. Microbiol.">
        <title>The Global Catalogue of Microorganisms (GCM) 10K type strain sequencing project: providing services to taxonomists for standard genome sequencing and annotation.</title>
        <authorList>
            <consortium name="The Broad Institute Genomics Platform"/>
            <consortium name="The Broad Institute Genome Sequencing Center for Infectious Disease"/>
            <person name="Wu L."/>
            <person name="Ma J."/>
        </authorList>
    </citation>
    <scope>NUCLEOTIDE SEQUENCE [LARGE SCALE GENOMIC DNA]</scope>
    <source>
        <strain evidence="2">KCTC 22280</strain>
    </source>
</reference>